<comment type="caution">
    <text evidence="1">The sequence shown here is derived from an EMBL/GenBank/DDBJ whole genome shotgun (WGS) entry which is preliminary data.</text>
</comment>
<reference evidence="2" key="1">
    <citation type="journal article" date="2019" name="Int. J. Syst. Evol. Microbiol.">
        <title>The Global Catalogue of Microorganisms (GCM) 10K type strain sequencing project: providing services to taxonomists for standard genome sequencing and annotation.</title>
        <authorList>
            <consortium name="The Broad Institute Genomics Platform"/>
            <consortium name="The Broad Institute Genome Sequencing Center for Infectious Disease"/>
            <person name="Wu L."/>
            <person name="Ma J."/>
        </authorList>
    </citation>
    <scope>NUCLEOTIDE SEQUENCE [LARGE SCALE GENOMIC DNA]</scope>
    <source>
        <strain evidence="2">JCM 18053</strain>
    </source>
</reference>
<evidence type="ECO:0000313" key="2">
    <source>
        <dbReference type="Proteomes" id="UP001499852"/>
    </source>
</evidence>
<keyword evidence="2" id="KW-1185">Reference proteome</keyword>
<organism evidence="1 2">
    <name type="scientific">Prosthecobacter algae</name>
    <dbReference type="NCBI Taxonomy" id="1144682"/>
    <lineage>
        <taxon>Bacteria</taxon>
        <taxon>Pseudomonadati</taxon>
        <taxon>Verrucomicrobiota</taxon>
        <taxon>Verrucomicrobiia</taxon>
        <taxon>Verrucomicrobiales</taxon>
        <taxon>Verrucomicrobiaceae</taxon>
        <taxon>Prosthecobacter</taxon>
    </lineage>
</organism>
<accession>A0ABP9PKJ7</accession>
<dbReference type="Proteomes" id="UP001499852">
    <property type="component" value="Unassembled WGS sequence"/>
</dbReference>
<gene>
    <name evidence="1" type="ORF">GCM10023213_43830</name>
</gene>
<name>A0ABP9PKJ7_9BACT</name>
<proteinExistence type="predicted"/>
<sequence length="394" mass="41677">MDQQHLCINAGTGEVTASNVSSSLPSLSGILGTLFVLRVTFEQDNVPVALPANTTGKLTVKLPGAESGSPVLLDTSWTVAGSDAQTSYTFSLLADSEPLRTALANSAAIALTAQIEWQITGELPHPRKSLAFPITLRNSPSRPGDTAPDPAADAAWAWIKARLVAGSNVTFTLNEETKTITINSAGGASNPTVTWSNVTGKPTSFPSSWSEVTGKPSTFPPSGHNHAWSQITSGSPSDNAALVAFVQSNGASGQMFDLLIPLQLTSQTSYNSLISVPDLILPRDAVITHMGLALRDAIPRMADSFFQLNVVLFCSDAPGYASIGGLYAQSFWFYEYFPNGDSRGLGIPLLVNGSVAMPAGSKVNVSLDTGYADAYFTVPTFNGLWLRVRGRYTN</sequence>
<protein>
    <submittedName>
        <fullName evidence="1">Uncharacterized protein</fullName>
    </submittedName>
</protein>
<dbReference type="RefSeq" id="WP_345738557.1">
    <property type="nucleotide sequence ID" value="NZ_BAABIA010000011.1"/>
</dbReference>
<dbReference type="EMBL" id="BAABIA010000011">
    <property type="protein sequence ID" value="GAA5148140.1"/>
    <property type="molecule type" value="Genomic_DNA"/>
</dbReference>
<evidence type="ECO:0000313" key="1">
    <source>
        <dbReference type="EMBL" id="GAA5148140.1"/>
    </source>
</evidence>